<dbReference type="EMBL" id="JARBHB010000005">
    <property type="protein sequence ID" value="KAJ8882685.1"/>
    <property type="molecule type" value="Genomic_DNA"/>
</dbReference>
<organism evidence="3 4">
    <name type="scientific">Dryococelus australis</name>
    <dbReference type="NCBI Taxonomy" id="614101"/>
    <lineage>
        <taxon>Eukaryota</taxon>
        <taxon>Metazoa</taxon>
        <taxon>Ecdysozoa</taxon>
        <taxon>Arthropoda</taxon>
        <taxon>Hexapoda</taxon>
        <taxon>Insecta</taxon>
        <taxon>Pterygota</taxon>
        <taxon>Neoptera</taxon>
        <taxon>Polyneoptera</taxon>
        <taxon>Phasmatodea</taxon>
        <taxon>Verophasmatodea</taxon>
        <taxon>Anareolatae</taxon>
        <taxon>Phasmatidae</taxon>
        <taxon>Eurycanthinae</taxon>
        <taxon>Dryococelus</taxon>
    </lineage>
</organism>
<dbReference type="InterPro" id="IPR000782">
    <property type="entry name" value="FAS1_domain"/>
</dbReference>
<feature type="domain" description="FAS1" evidence="2">
    <location>
        <begin position="512"/>
        <end position="593"/>
    </location>
</feature>
<dbReference type="Pfam" id="PF02469">
    <property type="entry name" value="Fasciclin"/>
    <property type="match status" value="4"/>
</dbReference>
<name>A0ABQ9HEL3_9NEOP</name>
<evidence type="ECO:0000259" key="2">
    <source>
        <dbReference type="PROSITE" id="PS50213"/>
    </source>
</evidence>
<dbReference type="Proteomes" id="UP001159363">
    <property type="component" value="Chromosome 4"/>
</dbReference>
<dbReference type="SUPFAM" id="SSF82153">
    <property type="entry name" value="FAS1 domain"/>
    <property type="match status" value="4"/>
</dbReference>
<dbReference type="InterPro" id="IPR036378">
    <property type="entry name" value="FAS1_dom_sf"/>
</dbReference>
<evidence type="ECO:0000313" key="3">
    <source>
        <dbReference type="EMBL" id="KAJ8882685.1"/>
    </source>
</evidence>
<evidence type="ECO:0000313" key="4">
    <source>
        <dbReference type="Proteomes" id="UP001159363"/>
    </source>
</evidence>
<accession>A0ABQ9HEL3</accession>
<protein>
    <recommendedName>
        <fullName evidence="2">FAS1 domain-containing protein</fullName>
    </recommendedName>
</protein>
<proteinExistence type="predicted"/>
<reference evidence="3 4" key="1">
    <citation type="submission" date="2023-02" db="EMBL/GenBank/DDBJ databases">
        <title>LHISI_Scaffold_Assembly.</title>
        <authorList>
            <person name="Stuart O.P."/>
            <person name="Cleave R."/>
            <person name="Magrath M.J.L."/>
            <person name="Mikheyev A.S."/>
        </authorList>
    </citation>
    <scope>NUCLEOTIDE SEQUENCE [LARGE SCALE GENOMIC DNA]</scope>
    <source>
        <strain evidence="3">Daus_M_001</strain>
        <tissue evidence="3">Leg muscle</tissue>
    </source>
</reference>
<gene>
    <name evidence="3" type="ORF">PR048_014497</name>
</gene>
<dbReference type="Gene3D" id="2.30.180.10">
    <property type="entry name" value="FAS1 domain"/>
    <property type="match status" value="4"/>
</dbReference>
<feature type="domain" description="FAS1" evidence="2">
    <location>
        <begin position="74"/>
        <end position="207"/>
    </location>
</feature>
<dbReference type="PANTHER" id="PTHR10900:SF114">
    <property type="entry name" value="FAS1 DOMAIN-CONTAINING PROTEIN"/>
    <property type="match status" value="1"/>
</dbReference>
<feature type="domain" description="FAS1" evidence="2">
    <location>
        <begin position="214"/>
        <end position="373"/>
    </location>
</feature>
<dbReference type="InterPro" id="IPR050904">
    <property type="entry name" value="Adhesion/Biosynth-related"/>
</dbReference>
<feature type="domain" description="FAS1" evidence="2">
    <location>
        <begin position="377"/>
        <end position="508"/>
    </location>
</feature>
<evidence type="ECO:0000256" key="1">
    <source>
        <dbReference type="SAM" id="MobiDB-lite"/>
    </source>
</evidence>
<keyword evidence="4" id="KW-1185">Reference proteome</keyword>
<dbReference type="SMART" id="SM00554">
    <property type="entry name" value="FAS1"/>
    <property type="match status" value="4"/>
</dbReference>
<dbReference type="PROSITE" id="PS50213">
    <property type="entry name" value="FAS1"/>
    <property type="match status" value="4"/>
</dbReference>
<comment type="caution">
    <text evidence="3">The sequence shown here is derived from an EMBL/GenBank/DDBJ whole genome shotgun (WGS) entry which is preliminary data.</text>
</comment>
<feature type="compositionally biased region" description="Polar residues" evidence="1">
    <location>
        <begin position="696"/>
        <end position="706"/>
    </location>
</feature>
<feature type="region of interest" description="Disordered" evidence="1">
    <location>
        <begin position="678"/>
        <end position="706"/>
    </location>
</feature>
<feature type="compositionally biased region" description="Low complexity" evidence="1">
    <location>
        <begin position="678"/>
        <end position="688"/>
    </location>
</feature>
<sequence length="706" mass="79946">MPETLLRICGMNLTPESGEHCYLERSIEEEDDDDEKGEDLEISHLCSCCRMIRYECCEGYQQARGEQGCTGVKPLKNVLETARDLGASQFVDHLEQSGLAADLEGRGVYTLFAPLDSAFQKMNREQKARLDSYRGRRVNPMLLYHMLNKRLTSRHFSADKSIETRYSGHRLRINKYSNGMETVNCAAIVRKDQEASNGVVHVISSVLDPALTVDNNLVDVVMQDGRFTELAKAMQKSQFVERLRASRQPYTFLAPSDEAFQKIPQKRLEKILANSDAREVLTVPVKMKANTQFAEHAGLTVTTREALCYFANHVIPHPMCLPAMLGEHSARTEGSEKLQMDCDARGVTVEGSRLRPDHTLGNDGVLYMLDDVLLPDRAKSILQLAEEERLFGFLQLVKLSGMEDTFENFGDYTMFAPSEAAMYSMPSERYEQLRSNKELARKFVMYHATQGRLNTDQIADNQVVMSLDEQNPLRMQVYRRATGVEDALIEKPDMNGLNGCVHVINKALTPANTSAGELLRHDGNFSIFLTAMEKVMESSPETLALEGPETSYTFFVPTDQAFNKLGETRLHKIMDDKSYLTRTIKNHVVENMYASEGFRSDLYYDIQTRQNMVDVFKKNGKMKREQMGNFVGFHDRKALLPKHVEFMYLPVKLYKLQKLEDIRTNILVRMKYGEDVAAAGSSSRGNGSTPKKTRLPTAQSIKFPSL</sequence>
<dbReference type="PANTHER" id="PTHR10900">
    <property type="entry name" value="PERIOSTIN-RELATED"/>
    <property type="match status" value="1"/>
</dbReference>